<keyword evidence="1" id="KW-0812">Transmembrane</keyword>
<feature type="transmembrane region" description="Helical" evidence="1">
    <location>
        <begin position="36"/>
        <end position="53"/>
    </location>
</feature>
<name>A0A1R4GGT3_9MICC</name>
<gene>
    <name evidence="2" type="ORF">FM101_10440</name>
</gene>
<dbReference type="AlphaFoldDB" id="A0A1R4GGT3"/>
<evidence type="ECO:0000313" key="3">
    <source>
        <dbReference type="Proteomes" id="UP000195913"/>
    </source>
</evidence>
<feature type="transmembrane region" description="Helical" evidence="1">
    <location>
        <begin position="98"/>
        <end position="116"/>
    </location>
</feature>
<feature type="transmembrane region" description="Helical" evidence="1">
    <location>
        <begin position="59"/>
        <end position="77"/>
    </location>
</feature>
<proteinExistence type="predicted"/>
<sequence>MDSDDTPNAAQAGESLEALGAVGELNAERLQRPPRYWFLVGFILAVLALVPLVTDLLSMPAALLVLPGAIVVVFLFASWKQPSAVRHIRLHGSMWLPFLGGVLVVGFIGGINSALYDTHGWWWIPVIAAVVLFSLGTIGGPALDRYWVRRVRNPRD</sequence>
<evidence type="ECO:0000313" key="2">
    <source>
        <dbReference type="EMBL" id="SJM67389.1"/>
    </source>
</evidence>
<dbReference type="Proteomes" id="UP000195913">
    <property type="component" value="Unassembled WGS sequence"/>
</dbReference>
<evidence type="ECO:0000256" key="1">
    <source>
        <dbReference type="SAM" id="Phobius"/>
    </source>
</evidence>
<feature type="transmembrane region" description="Helical" evidence="1">
    <location>
        <begin position="122"/>
        <end position="143"/>
    </location>
</feature>
<dbReference type="EMBL" id="FUHW01000037">
    <property type="protein sequence ID" value="SJM67389.1"/>
    <property type="molecule type" value="Genomic_DNA"/>
</dbReference>
<keyword evidence="3" id="KW-1185">Reference proteome</keyword>
<protein>
    <submittedName>
        <fullName evidence="2">Uncharacterized protein</fullName>
    </submittedName>
</protein>
<keyword evidence="1" id="KW-1133">Transmembrane helix</keyword>
<dbReference type="RefSeq" id="WP_086999292.1">
    <property type="nucleotide sequence ID" value="NZ_FUHW01000037.1"/>
</dbReference>
<reference evidence="2 3" key="1">
    <citation type="submission" date="2017-02" db="EMBL/GenBank/DDBJ databases">
        <authorList>
            <person name="Peterson S.W."/>
        </authorList>
    </citation>
    <scope>NUCLEOTIDE SEQUENCE [LARGE SCALE GENOMIC DNA]</scope>
    <source>
        <strain evidence="2 3">B Ar 00.02</strain>
    </source>
</reference>
<organism evidence="2 3">
    <name type="scientific">Arthrobacter rhombi</name>
    <dbReference type="NCBI Taxonomy" id="71253"/>
    <lineage>
        <taxon>Bacteria</taxon>
        <taxon>Bacillati</taxon>
        <taxon>Actinomycetota</taxon>
        <taxon>Actinomycetes</taxon>
        <taxon>Micrococcales</taxon>
        <taxon>Micrococcaceae</taxon>
        <taxon>Arthrobacter</taxon>
    </lineage>
</organism>
<keyword evidence="1" id="KW-0472">Membrane</keyword>
<accession>A0A1R4GGT3</accession>